<dbReference type="Gene3D" id="2.40.50.100">
    <property type="match status" value="1"/>
</dbReference>
<comment type="cofactor">
    <cofactor evidence="1 4">
        <name>(R)-lipoate</name>
        <dbReference type="ChEBI" id="CHEBI:83088"/>
    </cofactor>
</comment>
<feature type="region of interest" description="Disordered" evidence="5">
    <location>
        <begin position="86"/>
        <end position="223"/>
    </location>
</feature>
<dbReference type="Pfam" id="PF02817">
    <property type="entry name" value="E3_binding"/>
    <property type="match status" value="1"/>
</dbReference>
<dbReference type="PROSITE" id="PS51826">
    <property type="entry name" value="PSBD"/>
    <property type="match status" value="1"/>
</dbReference>
<dbReference type="GO" id="GO:0006086">
    <property type="term" value="P:pyruvate decarboxylation to acetyl-CoA"/>
    <property type="evidence" value="ECO:0007669"/>
    <property type="project" value="InterPro"/>
</dbReference>
<dbReference type="Pfam" id="PF00198">
    <property type="entry name" value="2-oxoacid_dh"/>
    <property type="match status" value="1"/>
</dbReference>
<dbReference type="InterPro" id="IPR036625">
    <property type="entry name" value="E3-bd_dom_sf"/>
</dbReference>
<evidence type="ECO:0000259" key="7">
    <source>
        <dbReference type="PROSITE" id="PS51826"/>
    </source>
</evidence>
<feature type="compositionally biased region" description="Basic and acidic residues" evidence="5">
    <location>
        <begin position="100"/>
        <end position="110"/>
    </location>
</feature>
<dbReference type="GO" id="GO:0016746">
    <property type="term" value="F:acyltransferase activity"/>
    <property type="evidence" value="ECO:0007669"/>
    <property type="project" value="UniProtKB-KW"/>
</dbReference>
<evidence type="ECO:0000313" key="8">
    <source>
        <dbReference type="EMBL" id="NKE69194.1"/>
    </source>
</evidence>
<dbReference type="PROSITE" id="PS00189">
    <property type="entry name" value="LIPOYL"/>
    <property type="match status" value="1"/>
</dbReference>
<dbReference type="EMBL" id="VTOW01000001">
    <property type="protein sequence ID" value="NKE69194.1"/>
    <property type="molecule type" value="Genomic_DNA"/>
</dbReference>
<gene>
    <name evidence="8" type="ORF">MNODULE_00305</name>
</gene>
<dbReference type="PANTHER" id="PTHR23151:SF90">
    <property type="entry name" value="DIHYDROLIPOYLLYSINE-RESIDUE ACETYLTRANSFERASE COMPONENT OF PYRUVATE DEHYDROGENASE COMPLEX, MITOCHONDRIAL-RELATED"/>
    <property type="match status" value="1"/>
</dbReference>
<accession>A0A7X6DL56</accession>
<name>A0A7X6DL56_9BACT</name>
<feature type="domain" description="Peripheral subunit-binding (PSBD)" evidence="7">
    <location>
        <begin position="154"/>
        <end position="191"/>
    </location>
</feature>
<keyword evidence="4" id="KW-0808">Transferase</keyword>
<dbReference type="RefSeq" id="WP_168057513.1">
    <property type="nucleotide sequence ID" value="NZ_VTOW01000001.1"/>
</dbReference>
<dbReference type="InterPro" id="IPR003016">
    <property type="entry name" value="2-oxoA_DH_lipoyl-BS"/>
</dbReference>
<feature type="compositionally biased region" description="Basic and acidic residues" evidence="5">
    <location>
        <begin position="162"/>
        <end position="172"/>
    </location>
</feature>
<dbReference type="SUPFAM" id="SSF47005">
    <property type="entry name" value="Peripheral subunit-binding domain of 2-oxo acid dehydrogenase complex"/>
    <property type="match status" value="1"/>
</dbReference>
<dbReference type="InterPro" id="IPR000089">
    <property type="entry name" value="Biotin_lipoyl"/>
</dbReference>
<dbReference type="EC" id="2.3.1.-" evidence="4"/>
<dbReference type="GO" id="GO:0045254">
    <property type="term" value="C:pyruvate dehydrogenase complex"/>
    <property type="evidence" value="ECO:0007669"/>
    <property type="project" value="InterPro"/>
</dbReference>
<dbReference type="PANTHER" id="PTHR23151">
    <property type="entry name" value="DIHYDROLIPOAMIDE ACETYL/SUCCINYL-TRANSFERASE-RELATED"/>
    <property type="match status" value="1"/>
</dbReference>
<dbReference type="SUPFAM" id="SSF52777">
    <property type="entry name" value="CoA-dependent acyltransferases"/>
    <property type="match status" value="1"/>
</dbReference>
<feature type="domain" description="Lipoyl-binding" evidence="6">
    <location>
        <begin position="2"/>
        <end position="77"/>
    </location>
</feature>
<keyword evidence="4" id="KW-0012">Acyltransferase</keyword>
<evidence type="ECO:0000256" key="5">
    <source>
        <dbReference type="SAM" id="MobiDB-lite"/>
    </source>
</evidence>
<keyword evidence="3 4" id="KW-0450">Lipoyl</keyword>
<comment type="similarity">
    <text evidence="2 4">Belongs to the 2-oxoacid dehydrogenase family.</text>
</comment>
<dbReference type="Proteomes" id="UP000534783">
    <property type="component" value="Unassembled WGS sequence"/>
</dbReference>
<dbReference type="AlphaFoldDB" id="A0A7X6DL56"/>
<dbReference type="PROSITE" id="PS50968">
    <property type="entry name" value="BIOTINYL_LIPOYL"/>
    <property type="match status" value="1"/>
</dbReference>
<proteinExistence type="inferred from homology"/>
<evidence type="ECO:0000313" key="9">
    <source>
        <dbReference type="Proteomes" id="UP000534783"/>
    </source>
</evidence>
<reference evidence="8 9" key="1">
    <citation type="journal article" date="2020" name="Nature">
        <title>Bacterial chemolithoautotrophy via manganese oxidation.</title>
        <authorList>
            <person name="Yu H."/>
            <person name="Leadbetter J.R."/>
        </authorList>
    </citation>
    <scope>NUCLEOTIDE SEQUENCE [LARGE SCALE GENOMIC DNA]</scope>
    <source>
        <strain evidence="8 9">Mn-1</strain>
    </source>
</reference>
<dbReference type="Gene3D" id="4.10.320.10">
    <property type="entry name" value="E3-binding domain"/>
    <property type="match status" value="1"/>
</dbReference>
<dbReference type="InterPro" id="IPR023213">
    <property type="entry name" value="CAT-like_dom_sf"/>
</dbReference>
<evidence type="ECO:0000256" key="3">
    <source>
        <dbReference type="ARBA" id="ARBA00022823"/>
    </source>
</evidence>
<sequence>MANRVVMPKLTDTMEEGVLLKWYKQEGEKVESGDPIAEVETDKAVMDLEAFASGTLKKILVPEGYVVPSGDLIALIAREDENIDEVLSHESKPRMRRKDLKGAPEEREKPPGPQAEVSPQEEAGVRAPASPKEAQRKEAPRPAAPPRAEGEEIKASPLARKIAQERGIDLRTIKGSGPGGRITQRDIEEATVPERQAAPAPAPSAPAAPRAGQARPEAVAPEGEEVELSMIRKAIAKRMVQSKAPVPHFYVTSEIDMGKILDFKEEMEKSSDGVKLTLSELFLKAVALTLQKFPSYRSIYQGDRVRIVKSIDVGLAVGIPDGVITAVIRDCDHKTLAQISSEVRDKVKRAREKGLKPEEYTGAIFSVSNLGMYDVESFSAIITPPETGVLAIGSVLKKPIATDGKIEVGRTVKVTLSTDHRVADGVQAAKFLKELKQIIQNPLYLAL</sequence>
<feature type="compositionally biased region" description="Low complexity" evidence="5">
    <location>
        <begin position="207"/>
        <end position="221"/>
    </location>
</feature>
<dbReference type="InterPro" id="IPR045257">
    <property type="entry name" value="E2/Pdx1"/>
</dbReference>
<evidence type="ECO:0000256" key="1">
    <source>
        <dbReference type="ARBA" id="ARBA00001938"/>
    </source>
</evidence>
<dbReference type="InterPro" id="IPR004167">
    <property type="entry name" value="PSBD"/>
</dbReference>
<dbReference type="InterPro" id="IPR011053">
    <property type="entry name" value="Single_hybrid_motif"/>
</dbReference>
<dbReference type="CDD" id="cd06849">
    <property type="entry name" value="lipoyl_domain"/>
    <property type="match status" value="1"/>
</dbReference>
<protein>
    <recommendedName>
        <fullName evidence="4">Dihydrolipoamide acetyltransferase component of pyruvate dehydrogenase complex</fullName>
        <ecNumber evidence="4">2.3.1.-</ecNumber>
    </recommendedName>
</protein>
<dbReference type="InterPro" id="IPR001078">
    <property type="entry name" value="2-oxoacid_DH_actylTfrase"/>
</dbReference>
<dbReference type="Gene3D" id="3.30.559.10">
    <property type="entry name" value="Chloramphenicol acetyltransferase-like domain"/>
    <property type="match status" value="1"/>
</dbReference>
<comment type="caution">
    <text evidence="8">The sequence shown here is derived from an EMBL/GenBank/DDBJ whole genome shotgun (WGS) entry which is preliminary data.</text>
</comment>
<dbReference type="SUPFAM" id="SSF51230">
    <property type="entry name" value="Single hybrid motif"/>
    <property type="match status" value="1"/>
</dbReference>
<evidence type="ECO:0000256" key="4">
    <source>
        <dbReference type="RuleBase" id="RU003423"/>
    </source>
</evidence>
<keyword evidence="9" id="KW-1185">Reference proteome</keyword>
<evidence type="ECO:0000256" key="2">
    <source>
        <dbReference type="ARBA" id="ARBA00007317"/>
    </source>
</evidence>
<organism evidence="8 9">
    <name type="scientific">Candidatus Manganitrophus noduliformans</name>
    <dbReference type="NCBI Taxonomy" id="2606439"/>
    <lineage>
        <taxon>Bacteria</taxon>
        <taxon>Pseudomonadati</taxon>
        <taxon>Nitrospirota</taxon>
        <taxon>Nitrospiria</taxon>
        <taxon>Candidatus Troglogloeales</taxon>
        <taxon>Candidatus Manganitrophaceae</taxon>
        <taxon>Candidatus Manganitrophus</taxon>
    </lineage>
</organism>
<dbReference type="Pfam" id="PF00364">
    <property type="entry name" value="Biotin_lipoyl"/>
    <property type="match status" value="1"/>
</dbReference>
<evidence type="ECO:0000259" key="6">
    <source>
        <dbReference type="PROSITE" id="PS50968"/>
    </source>
</evidence>